<accession>A0A229P3G5</accession>
<gene>
    <name evidence="2" type="ORF">CGZ75_07370</name>
</gene>
<keyword evidence="3" id="KW-1185">Reference proteome</keyword>
<proteinExistence type="predicted"/>
<protein>
    <submittedName>
        <fullName evidence="2">Uncharacterized protein</fullName>
    </submittedName>
</protein>
<dbReference type="EMBL" id="NMUQ01000001">
    <property type="protein sequence ID" value="OXM16484.1"/>
    <property type="molecule type" value="Genomic_DNA"/>
</dbReference>
<dbReference type="AlphaFoldDB" id="A0A229P3G5"/>
<name>A0A229P3G5_9BACL</name>
<keyword evidence="1" id="KW-1133">Transmembrane helix</keyword>
<evidence type="ECO:0000256" key="1">
    <source>
        <dbReference type="SAM" id="Phobius"/>
    </source>
</evidence>
<dbReference type="OrthoDB" id="9824468at2"/>
<dbReference type="Proteomes" id="UP000215145">
    <property type="component" value="Unassembled WGS sequence"/>
</dbReference>
<feature type="transmembrane region" description="Helical" evidence="1">
    <location>
        <begin position="18"/>
        <end position="35"/>
    </location>
</feature>
<organism evidence="2 3">
    <name type="scientific">Paenibacillus herberti</name>
    <dbReference type="NCBI Taxonomy" id="1619309"/>
    <lineage>
        <taxon>Bacteria</taxon>
        <taxon>Bacillati</taxon>
        <taxon>Bacillota</taxon>
        <taxon>Bacilli</taxon>
        <taxon>Bacillales</taxon>
        <taxon>Paenibacillaceae</taxon>
        <taxon>Paenibacillus</taxon>
    </lineage>
</organism>
<dbReference type="GO" id="GO:0016020">
    <property type="term" value="C:membrane"/>
    <property type="evidence" value="ECO:0007669"/>
    <property type="project" value="UniProtKB-SubCell"/>
</dbReference>
<keyword evidence="1" id="KW-0472">Membrane</keyword>
<keyword evidence="1" id="KW-0812">Transmembrane</keyword>
<dbReference type="RefSeq" id="WP_089523569.1">
    <property type="nucleotide sequence ID" value="NZ_NMUQ01000001.1"/>
</dbReference>
<sequence>MNFERVEISTVKGKGSNFGLILVLFILLVIVTSLFRSPINGDSGVNLEDDNSTILATKGFNVYNKSALQPFLLRAASFNGNYASPPDPLHIIRPGESYHFEVDRYYFYVSEAYVTYDLLDMNGTRFGDARLRMRVDTHVASTTVLSLNTTIYFPVGIENGGTYFNFVNR</sequence>
<evidence type="ECO:0000313" key="3">
    <source>
        <dbReference type="Proteomes" id="UP000215145"/>
    </source>
</evidence>
<reference evidence="2 3" key="1">
    <citation type="submission" date="2017-07" db="EMBL/GenBank/DDBJ databases">
        <title>Paenibacillus herberti R33 genome sequencing and assembly.</title>
        <authorList>
            <person name="Su W."/>
        </authorList>
    </citation>
    <scope>NUCLEOTIDE SEQUENCE [LARGE SCALE GENOMIC DNA]</scope>
    <source>
        <strain evidence="2 3">R33</strain>
    </source>
</reference>
<evidence type="ECO:0000313" key="2">
    <source>
        <dbReference type="EMBL" id="OXM16484.1"/>
    </source>
</evidence>
<comment type="caution">
    <text evidence="2">The sequence shown here is derived from an EMBL/GenBank/DDBJ whole genome shotgun (WGS) entry which is preliminary data.</text>
</comment>